<reference evidence="6 7" key="1">
    <citation type="submission" date="2017-03" db="EMBL/GenBank/DDBJ databases">
        <title>Genome of the blue death feigning beetle - Asbolus verrucosus.</title>
        <authorList>
            <person name="Rider S.D."/>
        </authorList>
    </citation>
    <scope>NUCLEOTIDE SEQUENCE [LARGE SCALE GENOMIC DNA]</scope>
    <source>
        <strain evidence="6">Butters</strain>
        <tissue evidence="6">Head and leg muscle</tissue>
    </source>
</reference>
<feature type="transmembrane region" description="Helical" evidence="5">
    <location>
        <begin position="6"/>
        <end position="24"/>
    </location>
</feature>
<keyword evidence="7" id="KW-1185">Reference proteome</keyword>
<evidence type="ECO:0000256" key="1">
    <source>
        <dbReference type="ARBA" id="ARBA00004141"/>
    </source>
</evidence>
<evidence type="ECO:0000256" key="3">
    <source>
        <dbReference type="ARBA" id="ARBA00022989"/>
    </source>
</evidence>
<dbReference type="PANTHER" id="PTHR11662:SF411">
    <property type="entry name" value="GH05102P"/>
    <property type="match status" value="1"/>
</dbReference>
<dbReference type="GO" id="GO:0022857">
    <property type="term" value="F:transmembrane transporter activity"/>
    <property type="evidence" value="ECO:0007669"/>
    <property type="project" value="InterPro"/>
</dbReference>
<dbReference type="OrthoDB" id="6737091at2759"/>
<evidence type="ECO:0000313" key="7">
    <source>
        <dbReference type="Proteomes" id="UP000292052"/>
    </source>
</evidence>
<dbReference type="InterPro" id="IPR036259">
    <property type="entry name" value="MFS_trans_sf"/>
</dbReference>
<dbReference type="EMBL" id="QDEB01001267">
    <property type="protein sequence ID" value="RZC43201.1"/>
    <property type="molecule type" value="Genomic_DNA"/>
</dbReference>
<dbReference type="Pfam" id="PF07690">
    <property type="entry name" value="MFS_1"/>
    <property type="match status" value="1"/>
</dbReference>
<feature type="non-terminal residue" evidence="6">
    <location>
        <position position="155"/>
    </location>
</feature>
<proteinExistence type="predicted"/>
<organism evidence="6 7">
    <name type="scientific">Asbolus verrucosus</name>
    <name type="common">Desert ironclad beetle</name>
    <dbReference type="NCBI Taxonomy" id="1661398"/>
    <lineage>
        <taxon>Eukaryota</taxon>
        <taxon>Metazoa</taxon>
        <taxon>Ecdysozoa</taxon>
        <taxon>Arthropoda</taxon>
        <taxon>Hexapoda</taxon>
        <taxon>Insecta</taxon>
        <taxon>Pterygota</taxon>
        <taxon>Neoptera</taxon>
        <taxon>Endopterygota</taxon>
        <taxon>Coleoptera</taxon>
        <taxon>Polyphaga</taxon>
        <taxon>Cucujiformia</taxon>
        <taxon>Tenebrionidae</taxon>
        <taxon>Pimeliinae</taxon>
        <taxon>Asbolus</taxon>
    </lineage>
</organism>
<evidence type="ECO:0000313" key="6">
    <source>
        <dbReference type="EMBL" id="RZC43201.1"/>
    </source>
</evidence>
<evidence type="ECO:0000256" key="4">
    <source>
        <dbReference type="ARBA" id="ARBA00023136"/>
    </source>
</evidence>
<protein>
    <submittedName>
        <fullName evidence="6">Uncharacterized protein</fullName>
    </submittedName>
</protein>
<keyword evidence="3 5" id="KW-1133">Transmembrane helix</keyword>
<sequence length="155" mass="17655">MMVTAFIINSMLANLFSIAIIAMIRNGNHSNPETSFDWNESQKQNILGVYFWGYASSKIPSGRFSEMVGPKLVIGCSAVLAAVLTILTPSIAFLNYYSGGWYNVRNIISFTITINRKVDSSYSSVKIFVLYGRYSFRFSIHVFIKYLSYFCIWME</sequence>
<dbReference type="SUPFAM" id="SSF103473">
    <property type="entry name" value="MFS general substrate transporter"/>
    <property type="match status" value="1"/>
</dbReference>
<keyword evidence="2 5" id="KW-0812">Transmembrane</keyword>
<keyword evidence="4 5" id="KW-0472">Membrane</keyword>
<comment type="subcellular location">
    <subcellularLocation>
        <location evidence="1">Membrane</location>
        <topology evidence="1">Multi-pass membrane protein</topology>
    </subcellularLocation>
</comment>
<dbReference type="GO" id="GO:0006820">
    <property type="term" value="P:monoatomic anion transport"/>
    <property type="evidence" value="ECO:0007669"/>
    <property type="project" value="TreeGrafter"/>
</dbReference>
<name>A0A482WD60_ASBVE</name>
<evidence type="ECO:0000256" key="5">
    <source>
        <dbReference type="SAM" id="Phobius"/>
    </source>
</evidence>
<comment type="caution">
    <text evidence="6">The sequence shown here is derived from an EMBL/GenBank/DDBJ whole genome shotgun (WGS) entry which is preliminary data.</text>
</comment>
<gene>
    <name evidence="6" type="ORF">BDFB_000453</name>
</gene>
<feature type="transmembrane region" description="Helical" evidence="5">
    <location>
        <begin position="72"/>
        <end position="97"/>
    </location>
</feature>
<dbReference type="Proteomes" id="UP000292052">
    <property type="component" value="Unassembled WGS sequence"/>
</dbReference>
<dbReference type="InterPro" id="IPR050382">
    <property type="entry name" value="MFS_Na/Anion_cotransporter"/>
</dbReference>
<evidence type="ECO:0000256" key="2">
    <source>
        <dbReference type="ARBA" id="ARBA00022692"/>
    </source>
</evidence>
<accession>A0A482WD60</accession>
<dbReference type="InterPro" id="IPR027378">
    <property type="entry name" value="Nucleotide_channel_N"/>
</dbReference>
<dbReference type="GO" id="GO:0016020">
    <property type="term" value="C:membrane"/>
    <property type="evidence" value="ECO:0007669"/>
    <property type="project" value="UniProtKB-SubCell"/>
</dbReference>
<dbReference type="PANTHER" id="PTHR11662">
    <property type="entry name" value="SOLUTE CARRIER FAMILY 17"/>
    <property type="match status" value="1"/>
</dbReference>
<dbReference type="AlphaFoldDB" id="A0A482WD60"/>
<dbReference type="InterPro" id="IPR011701">
    <property type="entry name" value="MFS"/>
</dbReference>
<dbReference type="Gene3D" id="1.20.120.540">
    <property type="entry name" value="Voltage-gated potassium channels"/>
    <property type="match status" value="1"/>
</dbReference>